<evidence type="ECO:0000256" key="5">
    <source>
        <dbReference type="ARBA" id="ARBA00023242"/>
    </source>
</evidence>
<evidence type="ECO:0000313" key="8">
    <source>
        <dbReference type="EMBL" id="KAK9087953.1"/>
    </source>
</evidence>
<evidence type="ECO:0000256" key="3">
    <source>
        <dbReference type="ARBA" id="ARBA00023125"/>
    </source>
</evidence>
<keyword evidence="3" id="KW-0238">DNA-binding</keyword>
<dbReference type="PANTHER" id="PTHR31744">
    <property type="entry name" value="PROTEIN CUP-SHAPED COTYLEDON 2-RELATED"/>
    <property type="match status" value="1"/>
</dbReference>
<dbReference type="Gene3D" id="2.170.150.80">
    <property type="entry name" value="NAC domain"/>
    <property type="match status" value="1"/>
</dbReference>
<dbReference type="Proteomes" id="UP001420932">
    <property type="component" value="Unassembled WGS sequence"/>
</dbReference>
<dbReference type="GO" id="GO:0005634">
    <property type="term" value="C:nucleus"/>
    <property type="evidence" value="ECO:0007669"/>
    <property type="project" value="UniProtKB-SubCell"/>
</dbReference>
<dbReference type="GO" id="GO:0003677">
    <property type="term" value="F:DNA binding"/>
    <property type="evidence" value="ECO:0007669"/>
    <property type="project" value="UniProtKB-KW"/>
</dbReference>
<dbReference type="PROSITE" id="PS51005">
    <property type="entry name" value="NAC"/>
    <property type="match status" value="1"/>
</dbReference>
<evidence type="ECO:0000313" key="9">
    <source>
        <dbReference type="Proteomes" id="UP001420932"/>
    </source>
</evidence>
<evidence type="ECO:0000259" key="7">
    <source>
        <dbReference type="PROSITE" id="PS51005"/>
    </source>
</evidence>
<feature type="domain" description="NAC" evidence="7">
    <location>
        <begin position="1"/>
        <end position="104"/>
    </location>
</feature>
<dbReference type="EMBL" id="JBBNAF010000013">
    <property type="protein sequence ID" value="KAK9087953.1"/>
    <property type="molecule type" value="Genomic_DNA"/>
</dbReference>
<organism evidence="8 9">
    <name type="scientific">Stephania yunnanensis</name>
    <dbReference type="NCBI Taxonomy" id="152371"/>
    <lineage>
        <taxon>Eukaryota</taxon>
        <taxon>Viridiplantae</taxon>
        <taxon>Streptophyta</taxon>
        <taxon>Embryophyta</taxon>
        <taxon>Tracheophyta</taxon>
        <taxon>Spermatophyta</taxon>
        <taxon>Magnoliopsida</taxon>
        <taxon>Ranunculales</taxon>
        <taxon>Menispermaceae</taxon>
        <taxon>Menispermoideae</taxon>
        <taxon>Cissampelideae</taxon>
        <taxon>Stephania</taxon>
    </lineage>
</organism>
<dbReference type="InterPro" id="IPR003441">
    <property type="entry name" value="NAC-dom"/>
</dbReference>
<name>A0AAP0EEV2_9MAGN</name>
<dbReference type="AlphaFoldDB" id="A0AAP0EEV2"/>
<dbReference type="GO" id="GO:0006355">
    <property type="term" value="P:regulation of DNA-templated transcription"/>
    <property type="evidence" value="ECO:0007669"/>
    <property type="project" value="InterPro"/>
</dbReference>
<dbReference type="Pfam" id="PF02365">
    <property type="entry name" value="NAM"/>
    <property type="match status" value="1"/>
</dbReference>
<comment type="caution">
    <text evidence="8">The sequence shown here is derived from an EMBL/GenBank/DDBJ whole genome shotgun (WGS) entry which is preliminary data.</text>
</comment>
<comment type="subcellular location">
    <subcellularLocation>
        <location evidence="1">Nucleus</location>
    </subcellularLocation>
</comment>
<keyword evidence="9" id="KW-1185">Reference proteome</keyword>
<dbReference type="SUPFAM" id="SSF101941">
    <property type="entry name" value="NAC domain"/>
    <property type="match status" value="1"/>
</dbReference>
<protein>
    <recommendedName>
        <fullName evidence="7">NAC domain-containing protein</fullName>
    </recommendedName>
</protein>
<feature type="region of interest" description="Disordered" evidence="6">
    <location>
        <begin position="139"/>
        <end position="190"/>
    </location>
</feature>
<evidence type="ECO:0000256" key="2">
    <source>
        <dbReference type="ARBA" id="ARBA00023015"/>
    </source>
</evidence>
<evidence type="ECO:0000256" key="6">
    <source>
        <dbReference type="SAM" id="MobiDB-lite"/>
    </source>
</evidence>
<reference evidence="8 9" key="1">
    <citation type="submission" date="2024-01" db="EMBL/GenBank/DDBJ databases">
        <title>Genome assemblies of Stephania.</title>
        <authorList>
            <person name="Yang L."/>
        </authorList>
    </citation>
    <scope>NUCLEOTIDE SEQUENCE [LARGE SCALE GENOMIC DNA]</scope>
    <source>
        <strain evidence="8">YNDBR</strain>
        <tissue evidence="8">Leaf</tissue>
    </source>
</reference>
<evidence type="ECO:0000256" key="4">
    <source>
        <dbReference type="ARBA" id="ARBA00023163"/>
    </source>
</evidence>
<keyword evidence="5" id="KW-0539">Nucleus</keyword>
<dbReference type="PANTHER" id="PTHR31744:SF233">
    <property type="entry name" value="NAC DOMAIN-CONTAINING PROTEIN 72-LIKE"/>
    <property type="match status" value="1"/>
</dbReference>
<evidence type="ECO:0000256" key="1">
    <source>
        <dbReference type="ARBA" id="ARBA00004123"/>
    </source>
</evidence>
<accession>A0AAP0EEV2</accession>
<dbReference type="InterPro" id="IPR036093">
    <property type="entry name" value="NAC_dom_sf"/>
</dbReference>
<sequence length="394" mass="44901">MYRNRGENIWYFFSPRHRKYANGIRPNRAVDSNRPGYWKATGKDESIEFPKGTYIGYKMSLVFYEGDANTGAKTNWMMKEYRALNKEEEDRKMGIKIVNRVPNKKKNGATKEIEPPIKMIDIGLYKIYLKLESKTKTDNLRGTANQRGDGSDGVSADNGSRGDREVVAATSSPVQNNKRKRASRPKTTAANNAPLINEDKIRGMNNSQLGIRDGDVVRNSNGVYGNSSTTISTLDHDSTMFRDTPFPPPSNVNGSIYHLQQQMAAPQPHPNELYDSNHLQRRQMQPPPSRFYVADHHQRHVEMTLSQQLVQRQQHQLYSNSWSSNNFSLHHPTSISTNFHPVHYPPNYPAPTPYNDVGLSDFPLNNDQICISPAFPMNLEAFPHHRISISQLFR</sequence>
<keyword evidence="4" id="KW-0804">Transcription</keyword>
<keyword evidence="2" id="KW-0805">Transcription regulation</keyword>
<proteinExistence type="predicted"/>
<gene>
    <name evidence="8" type="ORF">Syun_030347</name>
</gene>